<dbReference type="GO" id="GO:0016787">
    <property type="term" value="F:hydrolase activity"/>
    <property type="evidence" value="ECO:0007669"/>
    <property type="project" value="InterPro"/>
</dbReference>
<dbReference type="SMART" id="SM01001">
    <property type="entry name" value="AIRC"/>
    <property type="match status" value="1"/>
</dbReference>
<protein>
    <recommendedName>
        <fullName evidence="1">PurE domain-containing protein</fullName>
    </recommendedName>
</protein>
<dbReference type="SUPFAM" id="SSF52255">
    <property type="entry name" value="N5-CAIR mutase (phosphoribosylaminoimidazole carboxylase, PurE)"/>
    <property type="match status" value="1"/>
</dbReference>
<accession>A0A841PIT5</accession>
<proteinExistence type="predicted"/>
<comment type="caution">
    <text evidence="2">The sequence shown here is derived from an EMBL/GenBank/DDBJ whole genome shotgun (WGS) entry which is preliminary data.</text>
</comment>
<dbReference type="PANTHER" id="PTHR43064">
    <property type="entry name" value="PHOSPHORIBOSYLAMINOIMIDAZOLE CARBOXYLASE-RELATED"/>
    <property type="match status" value="1"/>
</dbReference>
<dbReference type="GO" id="GO:0006189">
    <property type="term" value="P:'de novo' IMP biosynthetic process"/>
    <property type="evidence" value="ECO:0007669"/>
    <property type="project" value="InterPro"/>
</dbReference>
<keyword evidence="3" id="KW-1185">Reference proteome</keyword>
<feature type="domain" description="PurE" evidence="1">
    <location>
        <begin position="90"/>
        <end position="221"/>
    </location>
</feature>
<reference evidence="2 3" key="1">
    <citation type="submission" date="2020-08" db="EMBL/GenBank/DDBJ databases">
        <title>Genomic Encyclopedia of Type Strains, Phase IV (KMG-IV): sequencing the most valuable type-strain genomes for metagenomic binning, comparative biology and taxonomic classification.</title>
        <authorList>
            <person name="Goeker M."/>
        </authorList>
    </citation>
    <scope>NUCLEOTIDE SEQUENCE [LARGE SCALE GENOMIC DNA]</scope>
    <source>
        <strain evidence="2 3">DSM 21769</strain>
    </source>
</reference>
<dbReference type="PANTHER" id="PTHR43064:SF1">
    <property type="entry name" value="SLL1489 PROTEIN"/>
    <property type="match status" value="1"/>
</dbReference>
<evidence type="ECO:0000313" key="3">
    <source>
        <dbReference type="Proteomes" id="UP000568839"/>
    </source>
</evidence>
<dbReference type="InterPro" id="IPR039476">
    <property type="entry name" value="P2CMN_synthase_LarB"/>
</dbReference>
<organism evidence="2 3">
    <name type="scientific">Geomicrobium halophilum</name>
    <dbReference type="NCBI Taxonomy" id="549000"/>
    <lineage>
        <taxon>Bacteria</taxon>
        <taxon>Bacillati</taxon>
        <taxon>Bacillota</taxon>
        <taxon>Bacilli</taxon>
        <taxon>Bacillales</taxon>
        <taxon>Geomicrobium</taxon>
    </lineage>
</organism>
<dbReference type="RefSeq" id="WP_184402665.1">
    <property type="nucleotide sequence ID" value="NZ_JACHHJ010000001.1"/>
</dbReference>
<gene>
    <name evidence="2" type="ORF">HNR44_000659</name>
</gene>
<evidence type="ECO:0000259" key="1">
    <source>
        <dbReference type="SMART" id="SM01001"/>
    </source>
</evidence>
<dbReference type="AlphaFoldDB" id="A0A841PIT5"/>
<dbReference type="InterPro" id="IPR000031">
    <property type="entry name" value="PurE_dom"/>
</dbReference>
<dbReference type="Gene3D" id="3.40.50.1970">
    <property type="match status" value="1"/>
</dbReference>
<dbReference type="Proteomes" id="UP000568839">
    <property type="component" value="Unassembled WGS sequence"/>
</dbReference>
<name>A0A841PIT5_9BACL</name>
<dbReference type="Pfam" id="PF00731">
    <property type="entry name" value="AIRC"/>
    <property type="match status" value="1"/>
</dbReference>
<dbReference type="NCBIfam" id="NF033503">
    <property type="entry name" value="LarB"/>
    <property type="match status" value="1"/>
</dbReference>
<sequence>MTNFEELGFSKVDYDREERTGFPEIVYGMSKTGEQVQKIVEKLISKHNKTLVTRISEQKATDVLASVPGGDYCAHSQTLVYGGNEPIARGYVLIACAGTSDLPVAEEAARTCKWMGCRVETLYDVGVAGIDRLLAHRALIQEASVVIVIAGMEGALASVVGGLVKRPVIAVPTSVGYGTNLEGLTPLLAMLNSCSSGMSVVNIDNGFGAAYQATLMMKLAVDGGHSN</sequence>
<evidence type="ECO:0000313" key="2">
    <source>
        <dbReference type="EMBL" id="MBB6448710.1"/>
    </source>
</evidence>
<dbReference type="EMBL" id="JACHHJ010000001">
    <property type="protein sequence ID" value="MBB6448710.1"/>
    <property type="molecule type" value="Genomic_DNA"/>
</dbReference>